<sequence>MLELDVLLLPFTENHYSALNETDKMVYRRMIDCEDQDLFNWFLEKSKSADSEIQRIVELVLDNARSH</sequence>
<keyword evidence="7" id="KW-1185">Reference proteome</keyword>
<dbReference type="Gene3D" id="1.10.150.250">
    <property type="entry name" value="Flavinator of succinate dehydrogenase"/>
    <property type="match status" value="1"/>
</dbReference>
<accession>A0A2K8KW22</accession>
<dbReference type="GO" id="GO:0006105">
    <property type="term" value="P:succinate metabolic process"/>
    <property type="evidence" value="ECO:0007669"/>
    <property type="project" value="TreeGrafter"/>
</dbReference>
<dbReference type="Proteomes" id="UP000229757">
    <property type="component" value="Chromosome"/>
</dbReference>
<dbReference type="InterPro" id="IPR050531">
    <property type="entry name" value="SdhE_FAD_assembly_factor"/>
</dbReference>
<dbReference type="InterPro" id="IPR036714">
    <property type="entry name" value="SDH_sf"/>
</dbReference>
<dbReference type="PANTHER" id="PTHR39585">
    <property type="entry name" value="FAD ASSEMBLY FACTOR SDHE"/>
    <property type="match status" value="1"/>
</dbReference>
<dbReference type="GO" id="GO:0005737">
    <property type="term" value="C:cytoplasm"/>
    <property type="evidence" value="ECO:0007669"/>
    <property type="project" value="UniProtKB-SubCell"/>
</dbReference>
<evidence type="ECO:0000256" key="4">
    <source>
        <dbReference type="ARBA" id="ARBA00022490"/>
    </source>
</evidence>
<dbReference type="EMBL" id="CP011797">
    <property type="protein sequence ID" value="ATX77364.1"/>
    <property type="molecule type" value="Genomic_DNA"/>
</dbReference>
<evidence type="ECO:0000256" key="1">
    <source>
        <dbReference type="ARBA" id="ARBA00004496"/>
    </source>
</evidence>
<dbReference type="Pfam" id="PF03937">
    <property type="entry name" value="Sdh5"/>
    <property type="match status" value="1"/>
</dbReference>
<dbReference type="InterPro" id="IPR005631">
    <property type="entry name" value="SDH"/>
</dbReference>
<proteinExistence type="inferred from homology"/>
<dbReference type="KEGG" id="rfo:REIFOR_02231"/>
<evidence type="ECO:0000256" key="5">
    <source>
        <dbReference type="ARBA" id="ARBA00023186"/>
    </source>
</evidence>
<comment type="similarity">
    <text evidence="2">Belongs to the SdhE FAD assembly factor family.</text>
</comment>
<keyword evidence="4" id="KW-0963">Cytoplasm</keyword>
<dbReference type="AlphaFoldDB" id="A0A2K8KW22"/>
<evidence type="ECO:0000256" key="3">
    <source>
        <dbReference type="ARBA" id="ARBA00019418"/>
    </source>
</evidence>
<organism evidence="6 7">
    <name type="scientific">Reinekea forsetii</name>
    <dbReference type="NCBI Taxonomy" id="1336806"/>
    <lineage>
        <taxon>Bacteria</taxon>
        <taxon>Pseudomonadati</taxon>
        <taxon>Pseudomonadota</taxon>
        <taxon>Gammaproteobacteria</taxon>
        <taxon>Oceanospirillales</taxon>
        <taxon>Saccharospirillaceae</taxon>
        <taxon>Reinekea</taxon>
    </lineage>
</organism>
<keyword evidence="5" id="KW-0143">Chaperone</keyword>
<dbReference type="SUPFAM" id="SSF109910">
    <property type="entry name" value="YgfY-like"/>
    <property type="match status" value="1"/>
</dbReference>
<evidence type="ECO:0000313" key="7">
    <source>
        <dbReference type="Proteomes" id="UP000229757"/>
    </source>
</evidence>
<gene>
    <name evidence="6" type="ORF">REIFOR_02231</name>
</gene>
<evidence type="ECO:0000313" key="6">
    <source>
        <dbReference type="EMBL" id="ATX77364.1"/>
    </source>
</evidence>
<reference evidence="6 7" key="1">
    <citation type="journal article" date="2017" name="Environ. Microbiol.">
        <title>Genomic and physiological analyses of 'Reinekea forsetii' reveal a versatile opportunistic lifestyle during spring algae blooms.</title>
        <authorList>
            <person name="Avci B."/>
            <person name="Hahnke R.L."/>
            <person name="Chafee M."/>
            <person name="Fischer T."/>
            <person name="Gruber-Vodicka H."/>
            <person name="Tegetmeyer H.E."/>
            <person name="Harder J."/>
            <person name="Fuchs B.M."/>
            <person name="Amann R.I."/>
            <person name="Teeling H."/>
        </authorList>
    </citation>
    <scope>NUCLEOTIDE SEQUENCE [LARGE SCALE GENOMIC DNA]</scope>
    <source>
        <strain evidence="6 7">Hel1_31_D35</strain>
    </source>
</reference>
<protein>
    <recommendedName>
        <fullName evidence="3">FAD assembly factor SdhE</fullName>
    </recommendedName>
</protein>
<dbReference type="PANTHER" id="PTHR39585:SF1">
    <property type="entry name" value="FAD ASSEMBLY FACTOR SDHE"/>
    <property type="match status" value="1"/>
</dbReference>
<name>A0A2K8KW22_9GAMM</name>
<comment type="subcellular location">
    <subcellularLocation>
        <location evidence="1">Cytoplasm</location>
    </subcellularLocation>
</comment>
<evidence type="ECO:0000256" key="2">
    <source>
        <dbReference type="ARBA" id="ARBA00008571"/>
    </source>
</evidence>